<evidence type="ECO:0000256" key="3">
    <source>
        <dbReference type="ARBA" id="ARBA00022475"/>
    </source>
</evidence>
<dbReference type="PANTHER" id="PTHR43744">
    <property type="entry name" value="ABC TRANSPORTER PERMEASE PROTEIN MG189-RELATED-RELATED"/>
    <property type="match status" value="1"/>
</dbReference>
<dbReference type="SUPFAM" id="SSF161098">
    <property type="entry name" value="MetI-like"/>
    <property type="match status" value="1"/>
</dbReference>
<gene>
    <name evidence="9" type="ORF">BWR60_13345</name>
</gene>
<evidence type="ECO:0000313" key="9">
    <source>
        <dbReference type="EMBL" id="OWJ66632.1"/>
    </source>
</evidence>
<dbReference type="PANTHER" id="PTHR43744:SF12">
    <property type="entry name" value="ABC TRANSPORTER PERMEASE PROTEIN MG189-RELATED"/>
    <property type="match status" value="1"/>
</dbReference>
<keyword evidence="4 7" id="KW-0812">Transmembrane</keyword>
<dbReference type="InterPro" id="IPR035906">
    <property type="entry name" value="MetI-like_sf"/>
</dbReference>
<keyword evidence="5 7" id="KW-1133">Transmembrane helix</keyword>
<evidence type="ECO:0000256" key="1">
    <source>
        <dbReference type="ARBA" id="ARBA00004651"/>
    </source>
</evidence>
<proteinExistence type="inferred from homology"/>
<evidence type="ECO:0000256" key="2">
    <source>
        <dbReference type="ARBA" id="ARBA00022448"/>
    </source>
</evidence>
<dbReference type="EMBL" id="NHON01000021">
    <property type="protein sequence ID" value="OWJ66632.1"/>
    <property type="molecule type" value="Genomic_DNA"/>
</dbReference>
<dbReference type="PROSITE" id="PS50928">
    <property type="entry name" value="ABC_TM1"/>
    <property type="match status" value="1"/>
</dbReference>
<dbReference type="GO" id="GO:0005886">
    <property type="term" value="C:plasma membrane"/>
    <property type="evidence" value="ECO:0007669"/>
    <property type="project" value="UniProtKB-SubCell"/>
</dbReference>
<feature type="domain" description="ABC transmembrane type-1" evidence="8">
    <location>
        <begin position="88"/>
        <end position="279"/>
    </location>
</feature>
<reference evidence="10" key="1">
    <citation type="submission" date="2017-05" db="EMBL/GenBank/DDBJ databases">
        <authorList>
            <person name="Macchi M."/>
            <person name="Festa S."/>
            <person name="Coppotelli B.M."/>
            <person name="Morelli I.S."/>
        </authorList>
    </citation>
    <scope>NUCLEOTIDE SEQUENCE [LARGE SCALE GENOMIC DNA]</scope>
    <source>
        <strain evidence="10">I</strain>
    </source>
</reference>
<evidence type="ECO:0000256" key="7">
    <source>
        <dbReference type="RuleBase" id="RU363032"/>
    </source>
</evidence>
<dbReference type="OrthoDB" id="9815445at2"/>
<name>A0A211ZMX5_9PROT</name>
<comment type="similarity">
    <text evidence="7">Belongs to the binding-protein-dependent transport system permease family.</text>
</comment>
<comment type="caution">
    <text evidence="9">The sequence shown here is derived from an EMBL/GenBank/DDBJ whole genome shotgun (WGS) entry which is preliminary data.</text>
</comment>
<evidence type="ECO:0000256" key="5">
    <source>
        <dbReference type="ARBA" id="ARBA00022989"/>
    </source>
</evidence>
<feature type="transmembrane region" description="Helical" evidence="7">
    <location>
        <begin position="123"/>
        <end position="147"/>
    </location>
</feature>
<evidence type="ECO:0000259" key="8">
    <source>
        <dbReference type="PROSITE" id="PS50928"/>
    </source>
</evidence>
<feature type="transmembrane region" description="Helical" evidence="7">
    <location>
        <begin position="29"/>
        <end position="51"/>
    </location>
</feature>
<feature type="transmembrane region" description="Helical" evidence="7">
    <location>
        <begin position="255"/>
        <end position="279"/>
    </location>
</feature>
<dbReference type="Gene3D" id="1.10.3720.10">
    <property type="entry name" value="MetI-like"/>
    <property type="match status" value="1"/>
</dbReference>
<comment type="subcellular location">
    <subcellularLocation>
        <location evidence="1 7">Cell membrane</location>
        <topology evidence="1 7">Multi-pass membrane protein</topology>
    </subcellularLocation>
</comment>
<keyword evidence="2 7" id="KW-0813">Transport</keyword>
<sequence length="293" mass="31768">MGGAVMDASMPALLRPRPRARTLRLGVDALAYALLIAGAVVMVAPFAWMLATSLKLPADQFGRDLIPSAPTLQNYATIWRILPFGGLLWNSLTVAAISTIGQLLTCSMGAFVFAVVRFPGRQVLFVALLVTLMIPAQMAAIPQFVIFKALGLYGTQAPLYLPSFLGGAFGCFLLRQYFLTIPIELAEAARMDGASLLTIWWRIYLPLARPALAALAIFAFLSSWNDLFSALIYLPSDLEKTTLPVGLALMQQQYAAQWTVMMAAVLVSIAPILIAFSLAQRHFIEGMALSGLK</sequence>
<protein>
    <recommendedName>
        <fullName evidence="8">ABC transmembrane type-1 domain-containing protein</fullName>
    </recommendedName>
</protein>
<feature type="transmembrane region" description="Helical" evidence="7">
    <location>
        <begin position="159"/>
        <end position="178"/>
    </location>
</feature>
<evidence type="ECO:0000256" key="6">
    <source>
        <dbReference type="ARBA" id="ARBA00023136"/>
    </source>
</evidence>
<organism evidence="9 10">
    <name type="scientific">Inquilinus limosus</name>
    <dbReference type="NCBI Taxonomy" id="171674"/>
    <lineage>
        <taxon>Bacteria</taxon>
        <taxon>Pseudomonadati</taxon>
        <taxon>Pseudomonadota</taxon>
        <taxon>Alphaproteobacteria</taxon>
        <taxon>Rhodospirillales</taxon>
        <taxon>Rhodospirillaceae</taxon>
        <taxon>Inquilinus</taxon>
    </lineage>
</organism>
<evidence type="ECO:0000313" key="10">
    <source>
        <dbReference type="Proteomes" id="UP000196655"/>
    </source>
</evidence>
<feature type="transmembrane region" description="Helical" evidence="7">
    <location>
        <begin position="199"/>
        <end position="221"/>
    </location>
</feature>
<accession>A0A211ZMX5</accession>
<dbReference type="CDD" id="cd06261">
    <property type="entry name" value="TM_PBP2"/>
    <property type="match status" value="1"/>
</dbReference>
<dbReference type="AlphaFoldDB" id="A0A211ZMX5"/>
<dbReference type="Proteomes" id="UP000196655">
    <property type="component" value="Unassembled WGS sequence"/>
</dbReference>
<keyword evidence="3" id="KW-1003">Cell membrane</keyword>
<dbReference type="STRING" id="1122125.GCA_000423185_01271"/>
<dbReference type="InterPro" id="IPR000515">
    <property type="entry name" value="MetI-like"/>
</dbReference>
<feature type="transmembrane region" description="Helical" evidence="7">
    <location>
        <begin position="92"/>
        <end position="116"/>
    </location>
</feature>
<dbReference type="GO" id="GO:0055085">
    <property type="term" value="P:transmembrane transport"/>
    <property type="evidence" value="ECO:0007669"/>
    <property type="project" value="InterPro"/>
</dbReference>
<keyword evidence="6 7" id="KW-0472">Membrane</keyword>
<evidence type="ECO:0000256" key="4">
    <source>
        <dbReference type="ARBA" id="ARBA00022692"/>
    </source>
</evidence>
<dbReference type="Pfam" id="PF00528">
    <property type="entry name" value="BPD_transp_1"/>
    <property type="match status" value="1"/>
</dbReference>
<keyword evidence="10" id="KW-1185">Reference proteome</keyword>